<dbReference type="Gene3D" id="3.55.10.10">
    <property type="entry name" value="Archease domain"/>
    <property type="match status" value="1"/>
</dbReference>
<evidence type="ECO:0000256" key="4">
    <source>
        <dbReference type="ARBA" id="ARBA00022837"/>
    </source>
</evidence>
<evidence type="ECO:0000256" key="2">
    <source>
        <dbReference type="ARBA" id="ARBA00022694"/>
    </source>
</evidence>
<evidence type="ECO:0000313" key="7">
    <source>
        <dbReference type="Proteomes" id="UP001162891"/>
    </source>
</evidence>
<feature type="domain" description="Archease" evidence="5">
    <location>
        <begin position="9"/>
        <end position="138"/>
    </location>
</feature>
<evidence type="ECO:0000256" key="1">
    <source>
        <dbReference type="ARBA" id="ARBA00007963"/>
    </source>
</evidence>
<accession>A0ABM7X018</accession>
<sequence length="138" mass="15290">MGAGAQHSFEEHRGELEIRIEAPTLPDLFAEAGRALAGVMHSTPLEAPVRWSDEVAVTARDREALLVGWLNELVFRSELAKVIFTDFDITQLSERQLVARIRGTQMRELRNPVKAATYHGLSITEHAGGFTAKVILDV</sequence>
<dbReference type="InterPro" id="IPR036820">
    <property type="entry name" value="Archease_dom_sf"/>
</dbReference>
<dbReference type="Pfam" id="PF01951">
    <property type="entry name" value="Archease"/>
    <property type="match status" value="1"/>
</dbReference>
<keyword evidence="3" id="KW-0479">Metal-binding</keyword>
<proteinExistence type="inferred from homology"/>
<gene>
    <name evidence="6" type="ORF">AMOR_41070</name>
</gene>
<organism evidence="6 7">
    <name type="scientific">Anaeromyxobacter oryzae</name>
    <dbReference type="NCBI Taxonomy" id="2918170"/>
    <lineage>
        <taxon>Bacteria</taxon>
        <taxon>Pseudomonadati</taxon>
        <taxon>Myxococcota</taxon>
        <taxon>Myxococcia</taxon>
        <taxon>Myxococcales</taxon>
        <taxon>Cystobacterineae</taxon>
        <taxon>Anaeromyxobacteraceae</taxon>
        <taxon>Anaeromyxobacter</taxon>
    </lineage>
</organism>
<keyword evidence="2" id="KW-0819">tRNA processing</keyword>
<dbReference type="EMBL" id="AP025591">
    <property type="protein sequence ID" value="BDG05111.1"/>
    <property type="molecule type" value="Genomic_DNA"/>
</dbReference>
<dbReference type="SUPFAM" id="SSF69819">
    <property type="entry name" value="MTH1598-like"/>
    <property type="match status" value="1"/>
</dbReference>
<dbReference type="RefSeq" id="WP_248353657.1">
    <property type="nucleotide sequence ID" value="NZ_AP025591.1"/>
</dbReference>
<keyword evidence="7" id="KW-1185">Reference proteome</keyword>
<keyword evidence="4" id="KW-0106">Calcium</keyword>
<comment type="similarity">
    <text evidence="1">Belongs to the archease family.</text>
</comment>
<evidence type="ECO:0000313" key="6">
    <source>
        <dbReference type="EMBL" id="BDG05111.1"/>
    </source>
</evidence>
<evidence type="ECO:0000259" key="5">
    <source>
        <dbReference type="Pfam" id="PF01951"/>
    </source>
</evidence>
<dbReference type="Proteomes" id="UP001162891">
    <property type="component" value="Chromosome"/>
</dbReference>
<protein>
    <submittedName>
        <fullName evidence="6">Protein archease</fullName>
    </submittedName>
</protein>
<evidence type="ECO:0000256" key="3">
    <source>
        <dbReference type="ARBA" id="ARBA00022723"/>
    </source>
</evidence>
<reference evidence="7" key="1">
    <citation type="journal article" date="2022" name="Int. J. Syst. Evol. Microbiol.">
        <title>Anaeromyxobacter oryzae sp. nov., Anaeromyxobacter diazotrophicus sp. nov. and Anaeromyxobacter paludicola sp. nov., isolated from paddy soils.</title>
        <authorList>
            <person name="Itoh H."/>
            <person name="Xu Z."/>
            <person name="Mise K."/>
            <person name="Masuda Y."/>
            <person name="Ushijima N."/>
            <person name="Hayakawa C."/>
            <person name="Shiratori Y."/>
            <person name="Senoo K."/>
        </authorList>
    </citation>
    <scope>NUCLEOTIDE SEQUENCE [LARGE SCALE GENOMIC DNA]</scope>
    <source>
        <strain evidence="7">Red232</strain>
    </source>
</reference>
<name>A0ABM7X018_9BACT</name>
<dbReference type="InterPro" id="IPR023572">
    <property type="entry name" value="Archease_dom"/>
</dbReference>